<proteinExistence type="predicted"/>
<dbReference type="GO" id="GO:0016747">
    <property type="term" value="F:acyltransferase activity, transferring groups other than amino-acyl groups"/>
    <property type="evidence" value="ECO:0007669"/>
    <property type="project" value="InterPro"/>
</dbReference>
<dbReference type="InterPro" id="IPR000182">
    <property type="entry name" value="GNAT_dom"/>
</dbReference>
<comment type="caution">
    <text evidence="2">The sequence shown here is derived from an EMBL/GenBank/DDBJ whole genome shotgun (WGS) entry which is preliminary data.</text>
</comment>
<dbReference type="Gene3D" id="3.40.630.30">
    <property type="match status" value="1"/>
</dbReference>
<dbReference type="AlphaFoldDB" id="A0A0M0BVH4"/>
<reference evidence="2 3" key="1">
    <citation type="submission" date="2015-06" db="EMBL/GenBank/DDBJ databases">
        <title>New insights into the roles of widespread benthic archaea in carbon and nitrogen cycling.</title>
        <authorList>
            <person name="Lazar C.S."/>
            <person name="Baker B.J."/>
            <person name="Seitz K.W."/>
            <person name="Hyde A.S."/>
            <person name="Dick G.J."/>
            <person name="Hinrichs K.-U."/>
            <person name="Teske A.P."/>
        </authorList>
    </citation>
    <scope>NUCLEOTIDE SEQUENCE [LARGE SCALE GENOMIC DNA]</scope>
    <source>
        <strain evidence="2">SG8-32-1</strain>
    </source>
</reference>
<dbReference type="EMBL" id="LFWU01000069">
    <property type="protein sequence ID" value="KON32370.1"/>
    <property type="molecule type" value="Genomic_DNA"/>
</dbReference>
<dbReference type="CDD" id="cd04301">
    <property type="entry name" value="NAT_SF"/>
    <property type="match status" value="1"/>
</dbReference>
<dbReference type="InterPro" id="IPR016181">
    <property type="entry name" value="Acyl_CoA_acyltransferase"/>
</dbReference>
<dbReference type="PROSITE" id="PS51186">
    <property type="entry name" value="GNAT"/>
    <property type="match status" value="1"/>
</dbReference>
<name>A0A0M0BVH4_9ARCH</name>
<organism evidence="2 3">
    <name type="scientific">miscellaneous Crenarchaeota group-1 archaeon SG8-32-1</name>
    <dbReference type="NCBI Taxonomy" id="1685124"/>
    <lineage>
        <taxon>Archaea</taxon>
        <taxon>Candidatus Bathyarchaeota</taxon>
        <taxon>MCG-1</taxon>
    </lineage>
</organism>
<feature type="domain" description="N-acetyltransferase" evidence="1">
    <location>
        <begin position="35"/>
        <end position="178"/>
    </location>
</feature>
<evidence type="ECO:0000313" key="2">
    <source>
        <dbReference type="EMBL" id="KON32370.1"/>
    </source>
</evidence>
<dbReference type="Proteomes" id="UP000037237">
    <property type="component" value="Unassembled WGS sequence"/>
</dbReference>
<evidence type="ECO:0000313" key="3">
    <source>
        <dbReference type="Proteomes" id="UP000037237"/>
    </source>
</evidence>
<dbReference type="SUPFAM" id="SSF55729">
    <property type="entry name" value="Acyl-CoA N-acyltransferases (Nat)"/>
    <property type="match status" value="1"/>
</dbReference>
<protein>
    <recommendedName>
        <fullName evidence="1">N-acetyltransferase domain-containing protein</fullName>
    </recommendedName>
</protein>
<dbReference type="Pfam" id="PF00583">
    <property type="entry name" value="Acetyltransf_1"/>
    <property type="match status" value="1"/>
</dbReference>
<gene>
    <name evidence="2" type="ORF">AC477_03075</name>
</gene>
<sequence>MKETIPILQPEKDNPFWQLLLDELASNYQGKLKLIFPNELDKHYFSWFHSIEDTGFRRELQYSFEELKKALKKSELLFWFLTMDGKPQIIVFGYSIPDESKKSFYLDTFAVKPKGKGIGNIVIKFLIRWAQTKKYYSIVLDTELKNEKGIPLQQFYAQHGFKTISAAGKEDIVMKRTL</sequence>
<accession>A0A0M0BVH4</accession>
<evidence type="ECO:0000259" key="1">
    <source>
        <dbReference type="PROSITE" id="PS51186"/>
    </source>
</evidence>